<evidence type="ECO:0000313" key="3">
    <source>
        <dbReference type="Proteomes" id="UP000781932"/>
    </source>
</evidence>
<dbReference type="PANTHER" id="PTHR33112:SF9">
    <property type="entry name" value="HETEROKARYON INCOMPATIBILITY DOMAIN-CONTAINING PROTEIN"/>
    <property type="match status" value="1"/>
</dbReference>
<dbReference type="PANTHER" id="PTHR33112">
    <property type="entry name" value="DOMAIN PROTEIN, PUTATIVE-RELATED"/>
    <property type="match status" value="1"/>
</dbReference>
<sequence length="614" mass="70507">MESGRLGCTLCSFLSKEVVNHSKNLSNKATEFHEGDLWIKFVARPGKKGIGGIVVYNKYAEYQYIRVLQTVDFDPLSQENVARIKTSMETCVGQHQACPSFTARPAPKRLINLTEGDELRLENTEGKVCQYAALSYRWGDPESVRDARTVAHNLKARMSKFSLSELPTTIGDAIRATRALGIRYLWVDSICIVQEPIDIEWRSEAKRMMDYYGNAYLTIVPVASESADAGFGYGETRMSWTRLQAPWYQTGNHQLILARENCHNELDTADRMAEAAAFSSAWSRRAWTYQEQLMSSRILYVLPDRALLDCRAGEWETLGGWDEDRRFLVNHFLPLDADFMPKDADSWWRLVYKFSKKNLTFEKDRYFAFLGIANNWSSVYGRDIILGLRKDVLIEDLVSWASPLWDERWEPDAPHQTGDARLPSWTWMAEKREYAAGIDIIFVKDHRKPRAHLLAINESSDIWRTSLQLRTVFLSAEELLGLVTQSYTSYKHSRESIPYRQYGTARFDRCDYAELCSCRSPHPALDCTALRILSSSSRDVSACLMGPGTIKGADLMYWFFLLVEPVKEVKMAHEQQQAYRRVGALDFTTEFMDKYDPELSSKIAARLPREITLF</sequence>
<dbReference type="OrthoDB" id="5071163at2759"/>
<name>A0A9P6I6S8_9PEZI</name>
<dbReference type="Pfam" id="PF06985">
    <property type="entry name" value="HET"/>
    <property type="match status" value="1"/>
</dbReference>
<proteinExistence type="predicted"/>
<accession>A0A9P6I6S8</accession>
<gene>
    <name evidence="2" type="ORF">CkaCkLH20_04994</name>
</gene>
<dbReference type="EMBL" id="JAATWM020000014">
    <property type="protein sequence ID" value="KAF9877294.1"/>
    <property type="molecule type" value="Genomic_DNA"/>
</dbReference>
<dbReference type="AlphaFoldDB" id="A0A9P6I6S8"/>
<dbReference type="Proteomes" id="UP000781932">
    <property type="component" value="Unassembled WGS sequence"/>
</dbReference>
<organism evidence="2 3">
    <name type="scientific">Colletotrichum karsti</name>
    <dbReference type="NCBI Taxonomy" id="1095194"/>
    <lineage>
        <taxon>Eukaryota</taxon>
        <taxon>Fungi</taxon>
        <taxon>Dikarya</taxon>
        <taxon>Ascomycota</taxon>
        <taxon>Pezizomycotina</taxon>
        <taxon>Sordariomycetes</taxon>
        <taxon>Hypocreomycetidae</taxon>
        <taxon>Glomerellales</taxon>
        <taxon>Glomerellaceae</taxon>
        <taxon>Colletotrichum</taxon>
        <taxon>Colletotrichum boninense species complex</taxon>
    </lineage>
</organism>
<keyword evidence="3" id="KW-1185">Reference proteome</keyword>
<dbReference type="InterPro" id="IPR010730">
    <property type="entry name" value="HET"/>
</dbReference>
<dbReference type="RefSeq" id="XP_038746755.1">
    <property type="nucleotide sequence ID" value="XM_038887713.1"/>
</dbReference>
<protein>
    <recommendedName>
        <fullName evidence="1">Heterokaryon incompatibility domain-containing protein</fullName>
    </recommendedName>
</protein>
<feature type="domain" description="Heterokaryon incompatibility" evidence="1">
    <location>
        <begin position="131"/>
        <end position="291"/>
    </location>
</feature>
<reference evidence="2" key="2">
    <citation type="submission" date="2020-11" db="EMBL/GenBank/DDBJ databases">
        <title>Whole genome sequencing of Colletotrichum sp.</title>
        <authorList>
            <person name="Li H."/>
        </authorList>
    </citation>
    <scope>NUCLEOTIDE SEQUENCE</scope>
    <source>
        <strain evidence="2">CkLH20</strain>
    </source>
</reference>
<reference evidence="2" key="1">
    <citation type="submission" date="2020-03" db="EMBL/GenBank/DDBJ databases">
        <authorList>
            <person name="He L."/>
        </authorList>
    </citation>
    <scope>NUCLEOTIDE SEQUENCE</scope>
    <source>
        <strain evidence="2">CkLH20</strain>
    </source>
</reference>
<evidence type="ECO:0000259" key="1">
    <source>
        <dbReference type="Pfam" id="PF06985"/>
    </source>
</evidence>
<evidence type="ECO:0000313" key="2">
    <source>
        <dbReference type="EMBL" id="KAF9877294.1"/>
    </source>
</evidence>
<comment type="caution">
    <text evidence="2">The sequence shown here is derived from an EMBL/GenBank/DDBJ whole genome shotgun (WGS) entry which is preliminary data.</text>
</comment>
<dbReference type="GeneID" id="62160787"/>